<protein>
    <recommendedName>
        <fullName evidence="6 10">Riboflavin synthase</fullName>
        <ecNumber evidence="5 10">2.5.1.9</ecNumber>
    </recommendedName>
</protein>
<gene>
    <name evidence="14" type="ORF">D7044_03175</name>
</gene>
<feature type="region of interest" description="Disordered" evidence="12">
    <location>
        <begin position="204"/>
        <end position="225"/>
    </location>
</feature>
<keyword evidence="9" id="KW-0677">Repeat</keyword>
<feature type="domain" description="Lumazine-binding" evidence="13">
    <location>
        <begin position="1"/>
        <end position="97"/>
    </location>
</feature>
<evidence type="ECO:0000256" key="4">
    <source>
        <dbReference type="ARBA" id="ARBA00011233"/>
    </source>
</evidence>
<dbReference type="CDD" id="cd00402">
    <property type="entry name" value="Riboflavin_synthase_like"/>
    <property type="match status" value="1"/>
</dbReference>
<sequence length="225" mass="22945">MFTGIVEELGEVLAVTATAADSALVALRGPLVTADARHGDSIAVNGVCLTVVDVDAGVFTADVMGETLRRSALGALRPGAPVNLERAATLGSRLGGHLVQGHVDGVGELLSREPAEQWETLRFRLPAQLSRYVVEKGSITVDGVSLTVAGVGPDWFSVGLIPTTLKLTTLGVRGVGDPVNLEVDVLAKYVERLLGDRSANGVGPAGPDGVVPLGPGAAGSPTEVA</sequence>
<accession>A0A3A9YLR0</accession>
<evidence type="ECO:0000256" key="7">
    <source>
        <dbReference type="ARBA" id="ARBA00022619"/>
    </source>
</evidence>
<dbReference type="NCBIfam" id="NF009566">
    <property type="entry name" value="PRK13020.1"/>
    <property type="match status" value="1"/>
</dbReference>
<evidence type="ECO:0000256" key="9">
    <source>
        <dbReference type="ARBA" id="ARBA00022737"/>
    </source>
</evidence>
<dbReference type="SUPFAM" id="SSF63380">
    <property type="entry name" value="Riboflavin synthase domain-like"/>
    <property type="match status" value="2"/>
</dbReference>
<dbReference type="GO" id="GO:0009231">
    <property type="term" value="P:riboflavin biosynthetic process"/>
    <property type="evidence" value="ECO:0007669"/>
    <property type="project" value="UniProtKB-KW"/>
</dbReference>
<dbReference type="NCBIfam" id="NF006767">
    <property type="entry name" value="PRK09289.1"/>
    <property type="match status" value="1"/>
</dbReference>
<dbReference type="Proteomes" id="UP000275865">
    <property type="component" value="Unassembled WGS sequence"/>
</dbReference>
<evidence type="ECO:0000313" key="14">
    <source>
        <dbReference type="EMBL" id="RKN35207.1"/>
    </source>
</evidence>
<reference evidence="14 15" key="1">
    <citation type="submission" date="2018-09" db="EMBL/GenBank/DDBJ databases">
        <title>Micromonospora sp. nov. MS1-9, isolated from a root of Musa sp.</title>
        <authorList>
            <person name="Kuncharoen N."/>
            <person name="Kudo T."/>
            <person name="Ohkuma M."/>
            <person name="Yuki M."/>
            <person name="Tanasupawat S."/>
        </authorList>
    </citation>
    <scope>NUCLEOTIDE SEQUENCE [LARGE SCALE GENOMIC DNA]</scope>
    <source>
        <strain evidence="14 15">MS1-9</strain>
    </source>
</reference>
<comment type="function">
    <text evidence="2">Catalyzes the dismutation of two molecules of 6,7-dimethyl-8-ribityllumazine, resulting in the formation of riboflavin and 5-amino-6-(D-ribitylamino)uracil.</text>
</comment>
<feature type="domain" description="Lumazine-binding" evidence="13">
    <location>
        <begin position="98"/>
        <end position="194"/>
    </location>
</feature>
<dbReference type="PROSITE" id="PS51177">
    <property type="entry name" value="LUMAZINE_BIND"/>
    <property type="match status" value="2"/>
</dbReference>
<proteinExistence type="predicted"/>
<dbReference type="InterPro" id="IPR026017">
    <property type="entry name" value="Lumazine-bd_dom"/>
</dbReference>
<dbReference type="PIRSF" id="PIRSF000498">
    <property type="entry name" value="Riboflavin_syn_A"/>
    <property type="match status" value="1"/>
</dbReference>
<feature type="repeat" description="Lumazine-binding" evidence="11">
    <location>
        <begin position="1"/>
        <end position="97"/>
    </location>
</feature>
<keyword evidence="8 14" id="KW-0808">Transferase</keyword>
<feature type="repeat" description="Lumazine-binding" evidence="11">
    <location>
        <begin position="98"/>
        <end position="194"/>
    </location>
</feature>
<keyword evidence="7" id="KW-0686">Riboflavin biosynthesis</keyword>
<dbReference type="EMBL" id="RAZT01000002">
    <property type="protein sequence ID" value="RKN35207.1"/>
    <property type="molecule type" value="Genomic_DNA"/>
</dbReference>
<organism evidence="14 15">
    <name type="scientific">Micromonospora musae</name>
    <dbReference type="NCBI Taxonomy" id="1894970"/>
    <lineage>
        <taxon>Bacteria</taxon>
        <taxon>Bacillati</taxon>
        <taxon>Actinomycetota</taxon>
        <taxon>Actinomycetes</taxon>
        <taxon>Micromonosporales</taxon>
        <taxon>Micromonosporaceae</taxon>
        <taxon>Micromonospora</taxon>
    </lineage>
</organism>
<evidence type="ECO:0000259" key="13">
    <source>
        <dbReference type="PROSITE" id="PS51177"/>
    </source>
</evidence>
<evidence type="ECO:0000256" key="12">
    <source>
        <dbReference type="SAM" id="MobiDB-lite"/>
    </source>
</evidence>
<dbReference type="AlphaFoldDB" id="A0A3A9YLR0"/>
<dbReference type="Gene3D" id="2.40.30.20">
    <property type="match status" value="2"/>
</dbReference>
<dbReference type="NCBIfam" id="TIGR00187">
    <property type="entry name" value="ribE"/>
    <property type="match status" value="1"/>
</dbReference>
<dbReference type="PANTHER" id="PTHR21098">
    <property type="entry name" value="RIBOFLAVIN SYNTHASE ALPHA CHAIN"/>
    <property type="match status" value="1"/>
</dbReference>
<dbReference type="InterPro" id="IPR023366">
    <property type="entry name" value="ATP_synth_asu-like_sf"/>
</dbReference>
<dbReference type="Pfam" id="PF00677">
    <property type="entry name" value="Lum_binding"/>
    <property type="match status" value="2"/>
</dbReference>
<evidence type="ECO:0000256" key="11">
    <source>
        <dbReference type="PROSITE-ProRule" id="PRU00524"/>
    </source>
</evidence>
<comment type="caution">
    <text evidence="14">The sequence shown here is derived from an EMBL/GenBank/DDBJ whole genome shotgun (WGS) entry which is preliminary data.</text>
</comment>
<dbReference type="PANTHER" id="PTHR21098:SF12">
    <property type="entry name" value="RIBOFLAVIN SYNTHASE"/>
    <property type="match status" value="1"/>
</dbReference>
<dbReference type="InterPro" id="IPR017938">
    <property type="entry name" value="Riboflavin_synthase-like_b-brl"/>
</dbReference>
<evidence type="ECO:0000256" key="2">
    <source>
        <dbReference type="ARBA" id="ARBA00002803"/>
    </source>
</evidence>
<comment type="subunit">
    <text evidence="4">Homotrimer.</text>
</comment>
<evidence type="ECO:0000256" key="5">
    <source>
        <dbReference type="ARBA" id="ARBA00012827"/>
    </source>
</evidence>
<dbReference type="GO" id="GO:0004746">
    <property type="term" value="F:riboflavin synthase activity"/>
    <property type="evidence" value="ECO:0007669"/>
    <property type="project" value="UniProtKB-UniRule"/>
</dbReference>
<dbReference type="EC" id="2.5.1.9" evidence="5 10"/>
<dbReference type="InterPro" id="IPR001783">
    <property type="entry name" value="Lumazine-bd"/>
</dbReference>
<dbReference type="FunFam" id="2.40.30.20:FF:000004">
    <property type="entry name" value="Riboflavin synthase, alpha subunit"/>
    <property type="match status" value="1"/>
</dbReference>
<evidence type="ECO:0000256" key="10">
    <source>
        <dbReference type="NCBIfam" id="TIGR00187"/>
    </source>
</evidence>
<name>A0A3A9YLR0_9ACTN</name>
<evidence type="ECO:0000256" key="6">
    <source>
        <dbReference type="ARBA" id="ARBA00013950"/>
    </source>
</evidence>
<comment type="catalytic activity">
    <reaction evidence="1">
        <text>2 6,7-dimethyl-8-(1-D-ribityl)lumazine + H(+) = 5-amino-6-(D-ribitylamino)uracil + riboflavin</text>
        <dbReference type="Rhea" id="RHEA:20772"/>
        <dbReference type="ChEBI" id="CHEBI:15378"/>
        <dbReference type="ChEBI" id="CHEBI:15934"/>
        <dbReference type="ChEBI" id="CHEBI:57986"/>
        <dbReference type="ChEBI" id="CHEBI:58201"/>
        <dbReference type="EC" id="2.5.1.9"/>
    </reaction>
</comment>
<evidence type="ECO:0000313" key="15">
    <source>
        <dbReference type="Proteomes" id="UP000275865"/>
    </source>
</evidence>
<evidence type="ECO:0000256" key="1">
    <source>
        <dbReference type="ARBA" id="ARBA00000968"/>
    </source>
</evidence>
<comment type="pathway">
    <text evidence="3">Cofactor biosynthesis; riboflavin biosynthesis; riboflavin from 2-hydroxy-3-oxobutyl phosphate and 5-amino-6-(D-ribitylamino)uracil: step 2/2.</text>
</comment>
<evidence type="ECO:0000256" key="8">
    <source>
        <dbReference type="ARBA" id="ARBA00022679"/>
    </source>
</evidence>
<dbReference type="FunFam" id="2.40.30.20:FF:000003">
    <property type="entry name" value="Riboflavin synthase, alpha subunit"/>
    <property type="match status" value="1"/>
</dbReference>
<evidence type="ECO:0000256" key="3">
    <source>
        <dbReference type="ARBA" id="ARBA00004887"/>
    </source>
</evidence>
<dbReference type="RefSeq" id="WP_120687933.1">
    <property type="nucleotide sequence ID" value="NZ_RAZT01000002.1"/>
</dbReference>